<dbReference type="Proteomes" id="UP000694846">
    <property type="component" value="Unplaced"/>
</dbReference>
<evidence type="ECO:0000256" key="7">
    <source>
        <dbReference type="ARBA" id="ARBA00023212"/>
    </source>
</evidence>
<comment type="function">
    <text evidence="9">Essential for sperm motility and is involved in the regulation of the beating frequency of motile cilia on the epithelial cells of the respiratory tract. Required for the establishment of radial spokes in sperm flagella.</text>
</comment>
<sequence length="720" mass="82466">MIGFANERIVFGTKKRSKKKKKNPTSCTVHRVRGQCNFLSIAFDGNWIRVCVRTETVLLWKSLCRVRTTNTLLYERILLTRDELRIADMSQRVASVRAVIEGCAERGVQVSEELASVFYNCCTLKPRADTGSARKTSEMTITADAIKRCIDRLCVRDDPAIACVKMQLLLEHDYRNREFVINSVNEDFDRRTEPILNEILENLRTLQCDENNVYYTRLVQYVILVNYIGDPTAPECLQKTSGVLNGVVDRYGPPGFGEDDRSPRSRTERLKEIASLACAVTLHGADRSDCREGIFDRETFLRLAVDANTEHRLTVVRFSVVDNLPDAADALVREIDLESDDSRKTATALASRIRRFYKVDEDFSGPLFAVRVRLADMGTDELNGLKAVLAFHLQRVKNLETMKKDICEYKDDLLTTFHNYNLTLTRIRNNFQTIDDIDDIIYPQLIDLSTTWSEIIDITNYLSTTASFVSTMKQMKNEVINVERIRILPAPDMIPNINANEQRKIIKTHSLHPTCKLYPSSCNAIDRRNLFVQRILVIMSVYRTNKNYFQADGYCVVMFVETGGTLIKHDKNVCIIKCSDKWFSFSCIQAALTFGANPSYYLNGFYNLLRSEAHLLFFFHLYEQIADKQYISNERMRGKYRDILEQIVLEPYDNTTTNGSIPNTNEIKKCNLQLGYTSNMVTRSTQTQDVYKSVQIQTGLCKVGYHTSEKSTSTNPLIDL</sequence>
<dbReference type="GO" id="GO:0036064">
    <property type="term" value="C:ciliary basal body"/>
    <property type="evidence" value="ECO:0007669"/>
    <property type="project" value="TreeGrafter"/>
</dbReference>
<organism evidence="10 11">
    <name type="scientific">Sipha flava</name>
    <name type="common">yellow sugarcane aphid</name>
    <dbReference type="NCBI Taxonomy" id="143950"/>
    <lineage>
        <taxon>Eukaryota</taxon>
        <taxon>Metazoa</taxon>
        <taxon>Ecdysozoa</taxon>
        <taxon>Arthropoda</taxon>
        <taxon>Hexapoda</taxon>
        <taxon>Insecta</taxon>
        <taxon>Pterygota</taxon>
        <taxon>Neoptera</taxon>
        <taxon>Paraneoptera</taxon>
        <taxon>Hemiptera</taxon>
        <taxon>Sternorrhyncha</taxon>
        <taxon>Aphidomorpha</taxon>
        <taxon>Aphidoidea</taxon>
        <taxon>Aphididae</taxon>
        <taxon>Sipha</taxon>
    </lineage>
</organism>
<proteinExistence type="inferred from homology"/>
<comment type="similarity">
    <text evidence="2">Belongs to the CFAP206 family.</text>
</comment>
<keyword evidence="10" id="KW-1185">Reference proteome</keyword>
<dbReference type="InterPro" id="IPR021897">
    <property type="entry name" value="FAP206"/>
</dbReference>
<dbReference type="GO" id="GO:0005930">
    <property type="term" value="C:axoneme"/>
    <property type="evidence" value="ECO:0007669"/>
    <property type="project" value="UniProtKB-SubCell"/>
</dbReference>
<evidence type="ECO:0000256" key="8">
    <source>
        <dbReference type="ARBA" id="ARBA00023273"/>
    </source>
</evidence>
<evidence type="ECO:0000256" key="9">
    <source>
        <dbReference type="ARBA" id="ARBA00045321"/>
    </source>
</evidence>
<dbReference type="PANTHER" id="PTHR21442:SF0">
    <property type="entry name" value="CILIA- AND FLAGELLA-ASSOCIATED PROTEIN 206"/>
    <property type="match status" value="1"/>
</dbReference>
<protein>
    <recommendedName>
        <fullName evidence="3">Cilia- and flagella-associated protein 206</fullName>
    </recommendedName>
</protein>
<keyword evidence="4" id="KW-0963">Cytoplasm</keyword>
<dbReference type="PANTHER" id="PTHR21442">
    <property type="entry name" value="CILIA- AND FLAGELLA-ASSOCIATED PROTEIN 206"/>
    <property type="match status" value="1"/>
</dbReference>
<evidence type="ECO:0000256" key="1">
    <source>
        <dbReference type="ARBA" id="ARBA00004430"/>
    </source>
</evidence>
<dbReference type="RefSeq" id="XP_025425593.1">
    <property type="nucleotide sequence ID" value="XM_025569808.1"/>
</dbReference>
<dbReference type="GO" id="GO:0003356">
    <property type="term" value="P:regulation of cilium beat frequency"/>
    <property type="evidence" value="ECO:0007669"/>
    <property type="project" value="TreeGrafter"/>
</dbReference>
<evidence type="ECO:0000313" key="10">
    <source>
        <dbReference type="Proteomes" id="UP000694846"/>
    </source>
</evidence>
<keyword evidence="6" id="KW-0969">Cilium</keyword>
<evidence type="ECO:0000256" key="6">
    <source>
        <dbReference type="ARBA" id="ARBA00023069"/>
    </source>
</evidence>
<dbReference type="AlphaFoldDB" id="A0A8B8GR67"/>
<comment type="subcellular location">
    <subcellularLocation>
        <location evidence="1">Cytoplasm</location>
        <location evidence="1">Cytoskeleton</location>
        <location evidence="1">Cilium axoneme</location>
    </subcellularLocation>
</comment>
<reference evidence="11" key="1">
    <citation type="submission" date="2025-08" db="UniProtKB">
        <authorList>
            <consortium name="RefSeq"/>
        </authorList>
    </citation>
    <scope>IDENTIFICATION</scope>
    <source>
        <tissue evidence="11">Whole body</tissue>
    </source>
</reference>
<keyword evidence="5" id="KW-0970">Cilium biogenesis/degradation</keyword>
<evidence type="ECO:0000256" key="2">
    <source>
        <dbReference type="ARBA" id="ARBA00010500"/>
    </source>
</evidence>
<dbReference type="OrthoDB" id="10251073at2759"/>
<dbReference type="GeneID" id="112694367"/>
<keyword evidence="7" id="KW-0206">Cytoskeleton</keyword>
<dbReference type="Pfam" id="PF12018">
    <property type="entry name" value="FAP206"/>
    <property type="match status" value="1"/>
</dbReference>
<gene>
    <name evidence="11" type="primary">LOC112694367</name>
</gene>
<evidence type="ECO:0000256" key="4">
    <source>
        <dbReference type="ARBA" id="ARBA00022490"/>
    </source>
</evidence>
<accession>A0A8B8GR67</accession>
<evidence type="ECO:0000313" key="11">
    <source>
        <dbReference type="RefSeq" id="XP_025425593.1"/>
    </source>
</evidence>
<dbReference type="GO" id="GO:0030030">
    <property type="term" value="P:cell projection organization"/>
    <property type="evidence" value="ECO:0007669"/>
    <property type="project" value="UniProtKB-KW"/>
</dbReference>
<keyword evidence="8" id="KW-0966">Cell projection</keyword>
<name>A0A8B8GR67_9HEMI</name>
<evidence type="ECO:0000256" key="3">
    <source>
        <dbReference type="ARBA" id="ARBA00021602"/>
    </source>
</evidence>
<evidence type="ECO:0000256" key="5">
    <source>
        <dbReference type="ARBA" id="ARBA00022794"/>
    </source>
</evidence>